<dbReference type="Gene3D" id="1.25.10.10">
    <property type="entry name" value="Leucine-rich Repeat Variant"/>
    <property type="match status" value="1"/>
</dbReference>
<dbReference type="PANTHER" id="PTHR18460">
    <property type="entry name" value="TEL2 INTERACTING PROTEIN 1 TTI1 FAMILY MEMBER"/>
    <property type="match status" value="1"/>
</dbReference>
<dbReference type="EMBL" id="VIFY01000023">
    <property type="protein sequence ID" value="TQB75116.1"/>
    <property type="molecule type" value="Genomic_DNA"/>
</dbReference>
<feature type="region of interest" description="Disordered" evidence="1">
    <location>
        <begin position="1077"/>
        <end position="1105"/>
    </location>
</feature>
<dbReference type="InterPro" id="IPR049362">
    <property type="entry name" value="TTI1_rpt"/>
</dbReference>
<evidence type="ECO:0000313" key="4">
    <source>
        <dbReference type="EMBL" id="TQB75116.1"/>
    </source>
</evidence>
<evidence type="ECO:0000313" key="5">
    <source>
        <dbReference type="Proteomes" id="UP000319663"/>
    </source>
</evidence>
<name>A0A507R325_MONPU</name>
<reference evidence="4 5" key="1">
    <citation type="submission" date="2019-06" db="EMBL/GenBank/DDBJ databases">
        <title>Wine fermentation using esterase from Monascus purpureus.</title>
        <authorList>
            <person name="Geng C."/>
            <person name="Zhang Y."/>
        </authorList>
    </citation>
    <scope>NUCLEOTIDE SEQUENCE [LARGE SCALE GENOMIC DNA]</scope>
    <source>
        <strain evidence="4">HQ1</strain>
    </source>
</reference>
<dbReference type="InterPro" id="IPR016024">
    <property type="entry name" value="ARM-type_fold"/>
</dbReference>
<dbReference type="STRING" id="5098.A0A507R325"/>
<feature type="domain" description="TTI1 C-terminal TPR" evidence="3">
    <location>
        <begin position="866"/>
        <end position="987"/>
    </location>
</feature>
<dbReference type="GO" id="GO:0005737">
    <property type="term" value="C:cytoplasm"/>
    <property type="evidence" value="ECO:0007669"/>
    <property type="project" value="TreeGrafter"/>
</dbReference>
<comment type="caution">
    <text evidence="4">The sequence shown here is derived from an EMBL/GenBank/DDBJ whole genome shotgun (WGS) entry which is preliminary data.</text>
</comment>
<gene>
    <name evidence="4" type="primary">TTI1</name>
    <name evidence="4" type="ORF">MPDQ_003662</name>
</gene>
<feature type="compositionally biased region" description="Low complexity" evidence="1">
    <location>
        <begin position="1085"/>
        <end position="1098"/>
    </location>
</feature>
<sequence>MKHGRAAAEEARHLCNVYLRQTKDLSRVVDNAEKMLGGSTFYTAVTSEECMAMVQLWHPNSWAPATGITARMAIPFTIGELEGEHTGPGAPQAYDMEQMLTRLRPPCVELSSIGLKFRGHQSTASEVLHALERVHSVLAELGNKDVLDAKLAEYVFFPLSHIFNETRRLPARCLEVAVDCLRIIIAAAWRQSLSPQMGKQLLILLTFIVGGTPNPGLTSQQVHSQPEELAIAGFNCFAAIFQVLGDPVSERTIYNEVGTATVVDQIVYLLLEGVTDSRSGAISVAAAGALQALLARVTDRVVLASIMPRTVSSLTKTLKPTTQTRRPYRLIEICLQVLTNLLKAVLNDHVARSSQEQSPQPQQPSDKLVLDVSWLTATATQVKLALANVIQIRRHERPEVQDAVLGLCIMVIEDCQTTLKDSIPIAVETIVVLSDVDENQIPNNAYSTLKHLSITYPVVVDTLKESLHNWIVSFPRIMQSNDETAKQWGIKQISMAFQVISQLQSASDILTSSLASGLCDSVAAAVNKGANSLQPLSSYSDRGSLDIEMLNRETGSVSFPPILLEHRSQQQTLKDLRSMISKLNLSSSGSDVTRSIMNRIYSARDAILPPFWLALTFLGDTQKFTANFDEFISFDDVELSSTSPTRASIIEELYYVALPLLEESPAETSSDWRVSALALEAVALQARQLGEAFRPELMDALYPTLQLLTSANPNLQRHAMVCLNILTASCNYPDTSSMIIENVDYLVNSVSLKLNIFDVSPYPPQVLFIMVKLCGAGLIPYLDDLVDSIFGILDMYHGYPRLVELMFKTLAAIVEEGAKKPSMLAITSDHENDHVNHHKRQYEVLPISTLAKDFAAHRAKRARYSEELPENIDERTSHPQRPWAESETKDEPEVDVDSMSDILERESTEPLPPPREPEDAEKPPSKSHSLLLHIVKSIPSHLTSPSPYLRRSLLSILIRVLPVLALNENSFLPLINELWPSVVARVTFPSSFTNPSSLTSLTTKEIAITSTTQSSTGNHDLDFQEETFVIVAACNAIEAMCRGAGDFMASRIESAFPHWQRIYMRVWEKVNKDAERTIERRSQQRQRTTTATTTTTQRGSKDQEPDLLFGLGISQSPSSLITIGATTSTAHPFTPHHSIWRALASLFITILTHVRLPLSIGDQICSFLAAWISRFAGPDYYFQTRAKEHTATLKELPESTRTEINAVENAIQAMETWNADLTWFIFQQQRMRVREIVENGGRPVPVSGQKIMEVFAPSSQEHVVLFGGKVKFAEVVF</sequence>
<organism evidence="4 5">
    <name type="scientific">Monascus purpureus</name>
    <name type="common">Red mold</name>
    <name type="synonym">Monascus anka</name>
    <dbReference type="NCBI Taxonomy" id="5098"/>
    <lineage>
        <taxon>Eukaryota</taxon>
        <taxon>Fungi</taxon>
        <taxon>Dikarya</taxon>
        <taxon>Ascomycota</taxon>
        <taxon>Pezizomycotina</taxon>
        <taxon>Eurotiomycetes</taxon>
        <taxon>Eurotiomycetidae</taxon>
        <taxon>Eurotiales</taxon>
        <taxon>Aspergillaceae</taxon>
        <taxon>Monascus</taxon>
    </lineage>
</organism>
<feature type="compositionally biased region" description="Basic and acidic residues" evidence="1">
    <location>
        <begin position="915"/>
        <end position="924"/>
    </location>
</feature>
<dbReference type="InterPro" id="IPR057566">
    <property type="entry name" value="TPR_TTI1_N"/>
</dbReference>
<dbReference type="PANTHER" id="PTHR18460:SF3">
    <property type="entry name" value="TELO2-INTERACTING PROTEIN 1 HOMOLOG"/>
    <property type="match status" value="1"/>
</dbReference>
<keyword evidence="5" id="KW-1185">Reference proteome</keyword>
<dbReference type="Pfam" id="PF24173">
    <property type="entry name" value="TPR_TTI1_N"/>
    <property type="match status" value="1"/>
</dbReference>
<dbReference type="Pfam" id="PF24181">
    <property type="entry name" value="TPR_TTI1_C"/>
    <property type="match status" value="1"/>
</dbReference>
<dbReference type="AlphaFoldDB" id="A0A507R325"/>
<dbReference type="Pfam" id="PF21547">
    <property type="entry name" value="TTI1"/>
    <property type="match status" value="1"/>
</dbReference>
<dbReference type="InterPro" id="IPR052587">
    <property type="entry name" value="TELO2-interacting_protein_1"/>
</dbReference>
<dbReference type="Proteomes" id="UP000319663">
    <property type="component" value="Unassembled WGS sequence"/>
</dbReference>
<dbReference type="InterPro" id="IPR057567">
    <property type="entry name" value="TPR_TTI1_C"/>
</dbReference>
<proteinExistence type="predicted"/>
<dbReference type="InterPro" id="IPR011989">
    <property type="entry name" value="ARM-like"/>
</dbReference>
<protein>
    <submittedName>
        <fullName evidence="4">TEL2-interacting protein 1</fullName>
    </submittedName>
</protein>
<evidence type="ECO:0000259" key="3">
    <source>
        <dbReference type="Pfam" id="PF24181"/>
    </source>
</evidence>
<evidence type="ECO:0000259" key="2">
    <source>
        <dbReference type="Pfam" id="PF24173"/>
    </source>
</evidence>
<accession>A0A507R325</accession>
<dbReference type="SUPFAM" id="SSF48371">
    <property type="entry name" value="ARM repeat"/>
    <property type="match status" value="1"/>
</dbReference>
<feature type="domain" description="TTI1 N-terminal TPR" evidence="2">
    <location>
        <begin position="102"/>
        <end position="436"/>
    </location>
</feature>
<feature type="region of interest" description="Disordered" evidence="1">
    <location>
        <begin position="865"/>
        <end position="927"/>
    </location>
</feature>
<evidence type="ECO:0000256" key="1">
    <source>
        <dbReference type="SAM" id="MobiDB-lite"/>
    </source>
</evidence>